<dbReference type="PROSITE" id="PS50082">
    <property type="entry name" value="WD_REPEATS_2"/>
    <property type="match status" value="3"/>
</dbReference>
<dbReference type="PRINTS" id="PR00320">
    <property type="entry name" value="GPROTEINBRPT"/>
</dbReference>
<dbReference type="SUPFAM" id="SSF50978">
    <property type="entry name" value="WD40 repeat-like"/>
    <property type="match status" value="1"/>
</dbReference>
<dbReference type="SMART" id="SM00320">
    <property type="entry name" value="WD40"/>
    <property type="match status" value="3"/>
</dbReference>
<dbReference type="OrthoDB" id="3266532at2759"/>
<dbReference type="Gene3D" id="2.130.10.10">
    <property type="entry name" value="YVTN repeat-like/Quinoprotein amine dehydrogenase"/>
    <property type="match status" value="1"/>
</dbReference>
<name>A0A0C3NXV4_PISTI</name>
<dbReference type="InterPro" id="IPR020472">
    <property type="entry name" value="WD40_PAC1"/>
</dbReference>
<keyword evidence="1 3" id="KW-0853">WD repeat</keyword>
<evidence type="ECO:0000313" key="4">
    <source>
        <dbReference type="EMBL" id="KIO00166.1"/>
    </source>
</evidence>
<organism evidence="4 5">
    <name type="scientific">Pisolithus tinctorius Marx 270</name>
    <dbReference type="NCBI Taxonomy" id="870435"/>
    <lineage>
        <taxon>Eukaryota</taxon>
        <taxon>Fungi</taxon>
        <taxon>Dikarya</taxon>
        <taxon>Basidiomycota</taxon>
        <taxon>Agaricomycotina</taxon>
        <taxon>Agaricomycetes</taxon>
        <taxon>Agaricomycetidae</taxon>
        <taxon>Boletales</taxon>
        <taxon>Sclerodermatineae</taxon>
        <taxon>Pisolithaceae</taxon>
        <taxon>Pisolithus</taxon>
    </lineage>
</organism>
<dbReference type="InterPro" id="IPR015943">
    <property type="entry name" value="WD40/YVTN_repeat-like_dom_sf"/>
</dbReference>
<evidence type="ECO:0000256" key="1">
    <source>
        <dbReference type="ARBA" id="ARBA00022574"/>
    </source>
</evidence>
<dbReference type="Proteomes" id="UP000054217">
    <property type="component" value="Unassembled WGS sequence"/>
</dbReference>
<reference evidence="4 5" key="1">
    <citation type="submission" date="2014-04" db="EMBL/GenBank/DDBJ databases">
        <authorList>
            <consortium name="DOE Joint Genome Institute"/>
            <person name="Kuo A."/>
            <person name="Kohler A."/>
            <person name="Costa M.D."/>
            <person name="Nagy L.G."/>
            <person name="Floudas D."/>
            <person name="Copeland A."/>
            <person name="Barry K.W."/>
            <person name="Cichocki N."/>
            <person name="Veneault-Fourrey C."/>
            <person name="LaButti K."/>
            <person name="Lindquist E.A."/>
            <person name="Lipzen A."/>
            <person name="Lundell T."/>
            <person name="Morin E."/>
            <person name="Murat C."/>
            <person name="Sun H."/>
            <person name="Tunlid A."/>
            <person name="Henrissat B."/>
            <person name="Grigoriev I.V."/>
            <person name="Hibbett D.S."/>
            <person name="Martin F."/>
            <person name="Nordberg H.P."/>
            <person name="Cantor M.N."/>
            <person name="Hua S.X."/>
        </authorList>
    </citation>
    <scope>NUCLEOTIDE SEQUENCE [LARGE SCALE GENOMIC DNA]</scope>
    <source>
        <strain evidence="4 5">Marx 270</strain>
    </source>
</reference>
<dbReference type="GO" id="GO:1990234">
    <property type="term" value="C:transferase complex"/>
    <property type="evidence" value="ECO:0007669"/>
    <property type="project" value="UniProtKB-ARBA"/>
</dbReference>
<feature type="repeat" description="WD" evidence="3">
    <location>
        <begin position="201"/>
        <end position="242"/>
    </location>
</feature>
<dbReference type="STRING" id="870435.A0A0C3NXV4"/>
<evidence type="ECO:0000256" key="2">
    <source>
        <dbReference type="ARBA" id="ARBA00022737"/>
    </source>
</evidence>
<dbReference type="InterPro" id="IPR001680">
    <property type="entry name" value="WD40_rpt"/>
</dbReference>
<keyword evidence="5" id="KW-1185">Reference proteome</keyword>
<sequence length="390" mass="42969">MDRSRSGVYFIDTSSTRHTKDLAFAALQILHDNLRFNICGLESSYFANADVADLSDRINNIPHHLRYSSQFWAQHLQNTGFDLELALRVKAFVGSEKIMFWLEIISLLGVVGKGLNALATVAKWLHVNCFKDTLALVEDGIKLVQNFGNVILHSTPHIYISALPFMPPNALLSTMLLPKFSGLAGVAIGGLKGWPVEQQLLHGHTSAVQSVAFSLDGKRIVSGSWDKTLRVWDVEGGGGVQIGSPLEGHTYGVSSVAFSPDGKRIVSGSWDKTVRVWDVGGGVQIGSPLVGHTDGVFSVAFSPDGKRIVSGSWDKTLRVWENEHETVKLHDDGWIRGPKGQLLLWIPPKLRSPFYSMWTIAVIPRGCCTELDLSQMAHGKEWCKCFHSIE</sequence>
<feature type="repeat" description="WD" evidence="3">
    <location>
        <begin position="289"/>
        <end position="321"/>
    </location>
</feature>
<feature type="repeat" description="WD" evidence="3">
    <location>
        <begin position="246"/>
        <end position="279"/>
    </location>
</feature>
<gene>
    <name evidence="4" type="ORF">M404DRAFT_153385</name>
</gene>
<dbReference type="AlphaFoldDB" id="A0A0C3NXV4"/>
<protein>
    <submittedName>
        <fullName evidence="4">Uncharacterized protein</fullName>
    </submittedName>
</protein>
<dbReference type="EMBL" id="KN831998">
    <property type="protein sequence ID" value="KIO00166.1"/>
    <property type="molecule type" value="Genomic_DNA"/>
</dbReference>
<proteinExistence type="predicted"/>
<evidence type="ECO:0000313" key="5">
    <source>
        <dbReference type="Proteomes" id="UP000054217"/>
    </source>
</evidence>
<dbReference type="PANTHER" id="PTHR22847:SF637">
    <property type="entry name" value="WD REPEAT DOMAIN 5B"/>
    <property type="match status" value="1"/>
</dbReference>
<evidence type="ECO:0000256" key="3">
    <source>
        <dbReference type="PROSITE-ProRule" id="PRU00221"/>
    </source>
</evidence>
<dbReference type="InterPro" id="IPR019775">
    <property type="entry name" value="WD40_repeat_CS"/>
</dbReference>
<dbReference type="Pfam" id="PF00400">
    <property type="entry name" value="WD40"/>
    <property type="match status" value="3"/>
</dbReference>
<dbReference type="HOGENOM" id="CLU_000288_57_19_1"/>
<reference evidence="5" key="2">
    <citation type="submission" date="2015-01" db="EMBL/GenBank/DDBJ databases">
        <title>Evolutionary Origins and Diversification of the Mycorrhizal Mutualists.</title>
        <authorList>
            <consortium name="DOE Joint Genome Institute"/>
            <consortium name="Mycorrhizal Genomics Consortium"/>
            <person name="Kohler A."/>
            <person name="Kuo A."/>
            <person name="Nagy L.G."/>
            <person name="Floudas D."/>
            <person name="Copeland A."/>
            <person name="Barry K.W."/>
            <person name="Cichocki N."/>
            <person name="Veneault-Fourrey C."/>
            <person name="LaButti K."/>
            <person name="Lindquist E.A."/>
            <person name="Lipzen A."/>
            <person name="Lundell T."/>
            <person name="Morin E."/>
            <person name="Murat C."/>
            <person name="Riley R."/>
            <person name="Ohm R."/>
            <person name="Sun H."/>
            <person name="Tunlid A."/>
            <person name="Henrissat B."/>
            <person name="Grigoriev I.V."/>
            <person name="Hibbett D.S."/>
            <person name="Martin F."/>
        </authorList>
    </citation>
    <scope>NUCLEOTIDE SEQUENCE [LARGE SCALE GENOMIC DNA]</scope>
    <source>
        <strain evidence="5">Marx 270</strain>
    </source>
</reference>
<dbReference type="InParanoid" id="A0A0C3NXV4"/>
<keyword evidence="2" id="KW-0677">Repeat</keyword>
<dbReference type="PROSITE" id="PS50294">
    <property type="entry name" value="WD_REPEATS_REGION"/>
    <property type="match status" value="3"/>
</dbReference>
<accession>A0A0C3NXV4</accession>
<dbReference type="InterPro" id="IPR036322">
    <property type="entry name" value="WD40_repeat_dom_sf"/>
</dbReference>
<dbReference type="PANTHER" id="PTHR22847">
    <property type="entry name" value="WD40 REPEAT PROTEIN"/>
    <property type="match status" value="1"/>
</dbReference>
<dbReference type="PROSITE" id="PS00678">
    <property type="entry name" value="WD_REPEATS_1"/>
    <property type="match status" value="2"/>
</dbReference>